<dbReference type="InterPro" id="IPR000700">
    <property type="entry name" value="PAS-assoc_C"/>
</dbReference>
<feature type="compositionally biased region" description="Basic and acidic residues" evidence="7">
    <location>
        <begin position="268"/>
        <end position="281"/>
    </location>
</feature>
<feature type="transmembrane region" description="Helical" evidence="8">
    <location>
        <begin position="63"/>
        <end position="83"/>
    </location>
</feature>
<dbReference type="InterPro" id="IPR001789">
    <property type="entry name" value="Sig_transdc_resp-reg_receiver"/>
</dbReference>
<evidence type="ECO:0000256" key="5">
    <source>
        <dbReference type="ARBA" id="ARBA00022777"/>
    </source>
</evidence>
<dbReference type="PANTHER" id="PTHR43047">
    <property type="entry name" value="TWO-COMPONENT HISTIDINE PROTEIN KINASE"/>
    <property type="match status" value="1"/>
</dbReference>
<dbReference type="RefSeq" id="WP_146981346.1">
    <property type="nucleotide sequence ID" value="NZ_VOSM01000004.1"/>
</dbReference>
<evidence type="ECO:0000259" key="10">
    <source>
        <dbReference type="PROSITE" id="PS50110"/>
    </source>
</evidence>
<dbReference type="InterPro" id="IPR000014">
    <property type="entry name" value="PAS"/>
</dbReference>
<dbReference type="EMBL" id="VOSM01000004">
    <property type="protein sequence ID" value="TXD37135.1"/>
    <property type="molecule type" value="Genomic_DNA"/>
</dbReference>
<feature type="transmembrane region" description="Helical" evidence="8">
    <location>
        <begin position="95"/>
        <end position="113"/>
    </location>
</feature>
<keyword evidence="14" id="KW-1185">Reference proteome</keyword>
<dbReference type="AlphaFoldDB" id="A0A5C6XHY4"/>
<dbReference type="SUPFAM" id="SSF55874">
    <property type="entry name" value="ATPase domain of HSP90 chaperone/DNA topoisomerase II/histidine kinase"/>
    <property type="match status" value="1"/>
</dbReference>
<feature type="modified residue" description="4-aspartylphosphate" evidence="6">
    <location>
        <position position="791"/>
    </location>
</feature>
<reference evidence="13 14" key="1">
    <citation type="submission" date="2019-08" db="EMBL/GenBank/DDBJ databases">
        <title>Bradymonadales sp. TMQ4.</title>
        <authorList>
            <person name="Liang Q."/>
        </authorList>
    </citation>
    <scope>NUCLEOTIDE SEQUENCE [LARGE SCALE GENOMIC DNA]</scope>
    <source>
        <strain evidence="13 14">TMQ4</strain>
    </source>
</reference>
<dbReference type="Proteomes" id="UP000321412">
    <property type="component" value="Unassembled WGS sequence"/>
</dbReference>
<dbReference type="PANTHER" id="PTHR43047:SF72">
    <property type="entry name" value="OSMOSENSING HISTIDINE PROTEIN KINASE SLN1"/>
    <property type="match status" value="1"/>
</dbReference>
<dbReference type="PROSITE" id="PS50112">
    <property type="entry name" value="PAS"/>
    <property type="match status" value="1"/>
</dbReference>
<feature type="transmembrane region" description="Helical" evidence="8">
    <location>
        <begin position="119"/>
        <end position="152"/>
    </location>
</feature>
<dbReference type="Gene3D" id="3.30.565.10">
    <property type="entry name" value="Histidine kinase-like ATPase, C-terminal domain"/>
    <property type="match status" value="1"/>
</dbReference>
<feature type="region of interest" description="Disordered" evidence="7">
    <location>
        <begin position="262"/>
        <end position="286"/>
    </location>
</feature>
<feature type="domain" description="PAC" evidence="12">
    <location>
        <begin position="303"/>
        <end position="353"/>
    </location>
</feature>
<proteinExistence type="predicted"/>
<dbReference type="SMART" id="SM00387">
    <property type="entry name" value="HATPase_c"/>
    <property type="match status" value="1"/>
</dbReference>
<dbReference type="PROSITE" id="PS50113">
    <property type="entry name" value="PAC"/>
    <property type="match status" value="1"/>
</dbReference>
<evidence type="ECO:0000259" key="9">
    <source>
        <dbReference type="PROSITE" id="PS50109"/>
    </source>
</evidence>
<comment type="catalytic activity">
    <reaction evidence="1">
        <text>ATP + protein L-histidine = ADP + protein N-phospho-L-histidine.</text>
        <dbReference type="EC" id="2.7.13.3"/>
    </reaction>
</comment>
<feature type="modified residue" description="4-aspartylphosphate" evidence="6">
    <location>
        <position position="669"/>
    </location>
</feature>
<feature type="domain" description="Histidine kinase" evidence="9">
    <location>
        <begin position="371"/>
        <end position="593"/>
    </location>
</feature>
<gene>
    <name evidence="13" type="ORF">FRC98_10390</name>
</gene>
<keyword evidence="4" id="KW-0808">Transferase</keyword>
<dbReference type="EC" id="2.7.13.3" evidence="2"/>
<keyword evidence="8" id="KW-0812">Transmembrane</keyword>
<dbReference type="Pfam" id="PF02518">
    <property type="entry name" value="HATPase_c"/>
    <property type="match status" value="1"/>
</dbReference>
<dbReference type="Gene3D" id="3.40.50.2300">
    <property type="match status" value="2"/>
</dbReference>
<dbReference type="InterPro" id="IPR035965">
    <property type="entry name" value="PAS-like_dom_sf"/>
</dbReference>
<protein>
    <recommendedName>
        <fullName evidence="2">histidine kinase</fullName>
        <ecNumber evidence="2">2.7.13.3</ecNumber>
    </recommendedName>
</protein>
<dbReference type="SUPFAM" id="SSF55785">
    <property type="entry name" value="PYP-like sensor domain (PAS domain)"/>
    <property type="match status" value="1"/>
</dbReference>
<evidence type="ECO:0000256" key="7">
    <source>
        <dbReference type="SAM" id="MobiDB-lite"/>
    </source>
</evidence>
<dbReference type="Pfam" id="PF00512">
    <property type="entry name" value="HisKA"/>
    <property type="match status" value="1"/>
</dbReference>
<dbReference type="PROSITE" id="PS50110">
    <property type="entry name" value="RESPONSE_REGULATORY"/>
    <property type="match status" value="2"/>
</dbReference>
<evidence type="ECO:0000259" key="12">
    <source>
        <dbReference type="PROSITE" id="PS50113"/>
    </source>
</evidence>
<dbReference type="PRINTS" id="PR00344">
    <property type="entry name" value="BCTRLSENSOR"/>
</dbReference>
<dbReference type="GO" id="GO:0000155">
    <property type="term" value="F:phosphorelay sensor kinase activity"/>
    <property type="evidence" value="ECO:0007669"/>
    <property type="project" value="InterPro"/>
</dbReference>
<evidence type="ECO:0000256" key="3">
    <source>
        <dbReference type="ARBA" id="ARBA00022553"/>
    </source>
</evidence>
<evidence type="ECO:0000256" key="1">
    <source>
        <dbReference type="ARBA" id="ARBA00000085"/>
    </source>
</evidence>
<dbReference type="InterPro" id="IPR003594">
    <property type="entry name" value="HATPase_dom"/>
</dbReference>
<feature type="domain" description="Response regulatory" evidence="10">
    <location>
        <begin position="741"/>
        <end position="858"/>
    </location>
</feature>
<dbReference type="GO" id="GO:0005886">
    <property type="term" value="C:plasma membrane"/>
    <property type="evidence" value="ECO:0007669"/>
    <property type="project" value="TreeGrafter"/>
</dbReference>
<accession>A0A5C6XHY4</accession>
<dbReference type="NCBIfam" id="TIGR00229">
    <property type="entry name" value="sensory_box"/>
    <property type="match status" value="1"/>
</dbReference>
<dbReference type="SMART" id="SM00091">
    <property type="entry name" value="PAS"/>
    <property type="match status" value="1"/>
</dbReference>
<evidence type="ECO:0000256" key="6">
    <source>
        <dbReference type="PROSITE-ProRule" id="PRU00169"/>
    </source>
</evidence>
<dbReference type="Gene3D" id="1.10.287.130">
    <property type="match status" value="1"/>
</dbReference>
<dbReference type="SUPFAM" id="SSF52172">
    <property type="entry name" value="CheY-like"/>
    <property type="match status" value="2"/>
</dbReference>
<evidence type="ECO:0000259" key="11">
    <source>
        <dbReference type="PROSITE" id="PS50112"/>
    </source>
</evidence>
<keyword evidence="5" id="KW-0418">Kinase</keyword>
<dbReference type="FunFam" id="3.30.565.10:FF:000010">
    <property type="entry name" value="Sensor histidine kinase RcsC"/>
    <property type="match status" value="1"/>
</dbReference>
<dbReference type="SMART" id="SM00388">
    <property type="entry name" value="HisKA"/>
    <property type="match status" value="1"/>
</dbReference>
<feature type="domain" description="Response regulatory" evidence="10">
    <location>
        <begin position="620"/>
        <end position="733"/>
    </location>
</feature>
<feature type="transmembrane region" description="Helical" evidence="8">
    <location>
        <begin position="172"/>
        <end position="192"/>
    </location>
</feature>
<dbReference type="CDD" id="cd16922">
    <property type="entry name" value="HATPase_EvgS-ArcB-TorS-like"/>
    <property type="match status" value="1"/>
</dbReference>
<organism evidence="13 14">
    <name type="scientific">Lujinxingia vulgaris</name>
    <dbReference type="NCBI Taxonomy" id="2600176"/>
    <lineage>
        <taxon>Bacteria</taxon>
        <taxon>Deltaproteobacteria</taxon>
        <taxon>Bradymonadales</taxon>
        <taxon>Lujinxingiaceae</taxon>
        <taxon>Lujinxingia</taxon>
    </lineage>
</organism>
<feature type="transmembrane region" description="Helical" evidence="8">
    <location>
        <begin position="37"/>
        <end position="57"/>
    </location>
</feature>
<evidence type="ECO:0000313" key="13">
    <source>
        <dbReference type="EMBL" id="TXD37135.1"/>
    </source>
</evidence>
<sequence>MSTISGTSRSGLLDALLARVAPDFADAPVEQAFRAKIVIVFSLSLAIWAPIYSVIMYALSSTWLSAAGVMLCAGTVCASILMLRKNVSFNVIGNWLAFNVYWCMIFVTMVAGFGSPPLLWLAVVPMLAILVANIRSGVVWLVLSLTASAIYYIQILSGTERAPSLGERESIIFEMTVLAGLYVLVLSLTLAYEALKNWAVSQMQRREAHTRAIVETAADGILTLRANGQIEELNPAATRIFGYPQDAIVSSPFSAIVPAITGSPRAESPLKDERDDSRQTRETPGALFAEKNAPRGIAAWEGKLHESDAVRSSGERFPVELSVSRIESDIEERRVVILRDITERRLAEVELREARDAALQASEAKSAFLANTSHELRTPLNAIIGYSELISEEMAMDGQKEYLDDLQKIGSAANHLLSLINGILDLAKIEAGKMDMYLETINLPDLLKSVEATIKPLIEKNGNRFSVDAELAPTAIVVDLTKLRQILFNLLSNAAKFTNNSVVRLNVYSETVDDREWCVFEVQDRGIGISPEKLEALFDAFTQADESTTRRFGGTGLGLTITRHFTEMMGGAISVTSQVDEGSTFRVRLPSKVELAENDPLVLDEEIDDLSVDLPDHAPSVLVIDDDPTVHALMRRFLNREGYRVSSALSGSEGLEMAREIQPHVITLDVMMPEMDGWTVLTRLKADPEIAEIPVVMLTIVSNKSMGYALGASEYLLKPVDRSRLTRVLDIFGQGRKSNQSLMIVEDDDATRDVLERTVIQAGWKVESAPNGRVAMELLDEGAMPSLILLDLMMPEMDGFEVLDRLQENPRWKDIPVVVVTAMDLNQRDRSRLTQRVHHVLSKGHYSRDDLLELVRDAVNRGARSPSNGASLASNSESA</sequence>
<dbReference type="InterPro" id="IPR005467">
    <property type="entry name" value="His_kinase_dom"/>
</dbReference>
<dbReference type="InterPro" id="IPR004358">
    <property type="entry name" value="Sig_transdc_His_kin-like_C"/>
</dbReference>
<name>A0A5C6XHY4_9DELT</name>
<dbReference type="CDD" id="cd00130">
    <property type="entry name" value="PAS"/>
    <property type="match status" value="1"/>
</dbReference>
<dbReference type="Gene3D" id="3.30.450.20">
    <property type="entry name" value="PAS domain"/>
    <property type="match status" value="1"/>
</dbReference>
<keyword evidence="8" id="KW-1133">Transmembrane helix</keyword>
<dbReference type="SMART" id="SM00448">
    <property type="entry name" value="REC"/>
    <property type="match status" value="2"/>
</dbReference>
<feature type="domain" description="PAS" evidence="11">
    <location>
        <begin position="206"/>
        <end position="250"/>
    </location>
</feature>
<comment type="caution">
    <text evidence="13">The sequence shown here is derived from an EMBL/GenBank/DDBJ whole genome shotgun (WGS) entry which is preliminary data.</text>
</comment>
<dbReference type="PROSITE" id="PS50109">
    <property type="entry name" value="HIS_KIN"/>
    <property type="match status" value="1"/>
</dbReference>
<dbReference type="OrthoDB" id="5477257at2"/>
<dbReference type="InterPro" id="IPR036890">
    <property type="entry name" value="HATPase_C_sf"/>
</dbReference>
<evidence type="ECO:0000256" key="8">
    <source>
        <dbReference type="SAM" id="Phobius"/>
    </source>
</evidence>
<dbReference type="CDD" id="cd00082">
    <property type="entry name" value="HisKA"/>
    <property type="match status" value="1"/>
</dbReference>
<dbReference type="GO" id="GO:0009927">
    <property type="term" value="F:histidine phosphotransfer kinase activity"/>
    <property type="evidence" value="ECO:0007669"/>
    <property type="project" value="TreeGrafter"/>
</dbReference>
<keyword evidence="8" id="KW-0472">Membrane</keyword>
<evidence type="ECO:0000256" key="4">
    <source>
        <dbReference type="ARBA" id="ARBA00022679"/>
    </source>
</evidence>
<dbReference type="SUPFAM" id="SSF47384">
    <property type="entry name" value="Homodimeric domain of signal transducing histidine kinase"/>
    <property type="match status" value="1"/>
</dbReference>
<keyword evidence="3 6" id="KW-0597">Phosphoprotein</keyword>
<dbReference type="InterPro" id="IPR011006">
    <property type="entry name" value="CheY-like_superfamily"/>
</dbReference>
<dbReference type="Pfam" id="PF13426">
    <property type="entry name" value="PAS_9"/>
    <property type="match status" value="1"/>
</dbReference>
<dbReference type="InterPro" id="IPR036097">
    <property type="entry name" value="HisK_dim/P_sf"/>
</dbReference>
<dbReference type="CDD" id="cd17574">
    <property type="entry name" value="REC_OmpR"/>
    <property type="match status" value="1"/>
</dbReference>
<dbReference type="InterPro" id="IPR003661">
    <property type="entry name" value="HisK_dim/P_dom"/>
</dbReference>
<evidence type="ECO:0000313" key="14">
    <source>
        <dbReference type="Proteomes" id="UP000321412"/>
    </source>
</evidence>
<dbReference type="Pfam" id="PF00072">
    <property type="entry name" value="Response_reg"/>
    <property type="match status" value="2"/>
</dbReference>
<evidence type="ECO:0000256" key="2">
    <source>
        <dbReference type="ARBA" id="ARBA00012438"/>
    </source>
</evidence>